<dbReference type="RefSeq" id="WP_189632143.1">
    <property type="nucleotide sequence ID" value="NZ_BMYQ01000001.1"/>
</dbReference>
<reference evidence="2" key="2">
    <citation type="submission" date="2020-09" db="EMBL/GenBank/DDBJ databases">
        <authorList>
            <person name="Sun Q."/>
            <person name="Kim S."/>
        </authorList>
    </citation>
    <scope>NUCLEOTIDE SEQUENCE</scope>
    <source>
        <strain evidence="2">KCTC 23714</strain>
    </source>
</reference>
<evidence type="ECO:0000313" key="3">
    <source>
        <dbReference type="Proteomes" id="UP000628984"/>
    </source>
</evidence>
<keyword evidence="1" id="KW-0732">Signal</keyword>
<keyword evidence="3" id="KW-1185">Reference proteome</keyword>
<name>A0A918IMS2_9RHOB</name>
<accession>A0A918IMS2</accession>
<gene>
    <name evidence="2" type="ORF">GCM10011452_04190</name>
</gene>
<dbReference type="AlphaFoldDB" id="A0A918IMS2"/>
<dbReference type="EMBL" id="BMYQ01000001">
    <property type="protein sequence ID" value="GGW21944.1"/>
    <property type="molecule type" value="Genomic_DNA"/>
</dbReference>
<reference evidence="2" key="1">
    <citation type="journal article" date="2014" name="Int. J. Syst. Evol. Microbiol.">
        <title>Complete genome sequence of Corynebacterium casei LMG S-19264T (=DSM 44701T), isolated from a smear-ripened cheese.</title>
        <authorList>
            <consortium name="US DOE Joint Genome Institute (JGI-PGF)"/>
            <person name="Walter F."/>
            <person name="Albersmeier A."/>
            <person name="Kalinowski J."/>
            <person name="Ruckert C."/>
        </authorList>
    </citation>
    <scope>NUCLEOTIDE SEQUENCE</scope>
    <source>
        <strain evidence="2">KCTC 23714</strain>
    </source>
</reference>
<comment type="caution">
    <text evidence="2">The sequence shown here is derived from an EMBL/GenBank/DDBJ whole genome shotgun (WGS) entry which is preliminary data.</text>
</comment>
<organism evidence="2 3">
    <name type="scientific">Gemmobacter lanyuensis</name>
    <dbReference type="NCBI Taxonomy" id="1054497"/>
    <lineage>
        <taxon>Bacteria</taxon>
        <taxon>Pseudomonadati</taxon>
        <taxon>Pseudomonadota</taxon>
        <taxon>Alphaproteobacteria</taxon>
        <taxon>Rhodobacterales</taxon>
        <taxon>Paracoccaceae</taxon>
        <taxon>Gemmobacter</taxon>
    </lineage>
</organism>
<feature type="signal peptide" evidence="1">
    <location>
        <begin position="1"/>
        <end position="18"/>
    </location>
</feature>
<protein>
    <submittedName>
        <fullName evidence="2">Uncharacterized protein</fullName>
    </submittedName>
</protein>
<feature type="chain" id="PRO_5037954374" evidence="1">
    <location>
        <begin position="19"/>
        <end position="99"/>
    </location>
</feature>
<evidence type="ECO:0000256" key="1">
    <source>
        <dbReference type="SAM" id="SignalP"/>
    </source>
</evidence>
<sequence length="99" mass="10323">MFRALALGLLIPASPALAALSGFYDSGAKITAILASEAVGDALRQAPIGAISNIGTTKDGKDIWQVRVQDCDLEVWVVPHLPDGPGMTTYSIEVPGVCE</sequence>
<proteinExistence type="predicted"/>
<dbReference type="Proteomes" id="UP000628984">
    <property type="component" value="Unassembled WGS sequence"/>
</dbReference>
<evidence type="ECO:0000313" key="2">
    <source>
        <dbReference type="EMBL" id="GGW21944.1"/>
    </source>
</evidence>